<protein>
    <submittedName>
        <fullName evidence="2">YoaK family protein</fullName>
    </submittedName>
</protein>
<feature type="transmembrane region" description="Helical" evidence="1">
    <location>
        <begin position="117"/>
        <end position="136"/>
    </location>
</feature>
<dbReference type="PANTHER" id="PTHR37314:SF4">
    <property type="entry name" value="UPF0700 TRANSMEMBRANE PROTEIN YOAK"/>
    <property type="match status" value="1"/>
</dbReference>
<keyword evidence="1" id="KW-0472">Membrane</keyword>
<keyword evidence="3" id="KW-1185">Reference proteome</keyword>
<feature type="transmembrane region" description="Helical" evidence="1">
    <location>
        <begin position="204"/>
        <end position="221"/>
    </location>
</feature>
<evidence type="ECO:0000313" key="3">
    <source>
        <dbReference type="Proteomes" id="UP001555826"/>
    </source>
</evidence>
<dbReference type="EMBL" id="JBFNQN010000006">
    <property type="protein sequence ID" value="MEW9265110.1"/>
    <property type="molecule type" value="Genomic_DNA"/>
</dbReference>
<feature type="transmembrane region" description="Helical" evidence="1">
    <location>
        <begin position="180"/>
        <end position="198"/>
    </location>
</feature>
<dbReference type="Pfam" id="PF06912">
    <property type="entry name" value="DUF1275"/>
    <property type="match status" value="1"/>
</dbReference>
<comment type="caution">
    <text evidence="2">The sequence shown here is derived from an EMBL/GenBank/DDBJ whole genome shotgun (WGS) entry which is preliminary data.</text>
</comment>
<organism evidence="2 3">
    <name type="scientific">Kineococcus endophyticus</name>
    <dbReference type="NCBI Taxonomy" id="1181883"/>
    <lineage>
        <taxon>Bacteria</taxon>
        <taxon>Bacillati</taxon>
        <taxon>Actinomycetota</taxon>
        <taxon>Actinomycetes</taxon>
        <taxon>Kineosporiales</taxon>
        <taxon>Kineosporiaceae</taxon>
        <taxon>Kineococcus</taxon>
    </lineage>
</organism>
<evidence type="ECO:0000256" key="1">
    <source>
        <dbReference type="SAM" id="Phobius"/>
    </source>
</evidence>
<keyword evidence="1" id="KW-1133">Transmembrane helix</keyword>
<sequence length="230" mass="23505">MGLRSRPESVAVACLLAATGGFLDASTYLARGGVLAAAQTGNVVLLAVAAAGGDVGKALGHVPSLLAFLAGVLLTEVVGGPRWRRLLRRPVRAVLLLQVAVLVGVGFVPGAPAGTTATSLASAGVAFAAALQLNVFRSVRGMTYATTFASGNLRSLVEKTYAVVRHRGDPESTARQARDIAAVLVSFAAGAFAGALATDAWGARGIWGSVVLLLTVLVLVVRETRHIERG</sequence>
<reference evidence="2 3" key="1">
    <citation type="submission" date="2024-07" db="EMBL/GenBank/DDBJ databases">
        <authorList>
            <person name="Thanompreechachai J."/>
            <person name="Duangmal K."/>
        </authorList>
    </citation>
    <scope>NUCLEOTIDE SEQUENCE [LARGE SCALE GENOMIC DNA]</scope>
    <source>
        <strain evidence="2 3">KCTC 19886</strain>
    </source>
</reference>
<dbReference type="PANTHER" id="PTHR37314">
    <property type="entry name" value="SLR0142 PROTEIN"/>
    <property type="match status" value="1"/>
</dbReference>
<dbReference type="RefSeq" id="WP_367638032.1">
    <property type="nucleotide sequence ID" value="NZ_JBFNQN010000006.1"/>
</dbReference>
<evidence type="ECO:0000313" key="2">
    <source>
        <dbReference type="EMBL" id="MEW9265110.1"/>
    </source>
</evidence>
<accession>A0ABV3P666</accession>
<proteinExistence type="predicted"/>
<gene>
    <name evidence="2" type="ORF">AB1207_10160</name>
</gene>
<feature type="transmembrane region" description="Helical" evidence="1">
    <location>
        <begin position="60"/>
        <end position="79"/>
    </location>
</feature>
<dbReference type="InterPro" id="IPR010699">
    <property type="entry name" value="DUF1275"/>
</dbReference>
<dbReference type="Proteomes" id="UP001555826">
    <property type="component" value="Unassembled WGS sequence"/>
</dbReference>
<name>A0ABV3P666_9ACTN</name>
<feature type="transmembrane region" description="Helical" evidence="1">
    <location>
        <begin position="91"/>
        <end position="111"/>
    </location>
</feature>
<keyword evidence="1" id="KW-0812">Transmembrane</keyword>